<dbReference type="PANTHER" id="PTHR21047:SF2">
    <property type="entry name" value="THYMIDINE DIPHOSPHO-4-KETO-RHAMNOSE 3,5-EPIMERASE"/>
    <property type="match status" value="1"/>
</dbReference>
<dbReference type="GO" id="GO:0005829">
    <property type="term" value="C:cytosol"/>
    <property type="evidence" value="ECO:0007669"/>
    <property type="project" value="TreeGrafter"/>
</dbReference>
<dbReference type="RefSeq" id="WP_132546944.1">
    <property type="nucleotide sequence ID" value="NZ_SMAA01000001.1"/>
</dbReference>
<dbReference type="OrthoDB" id="9800680at2"/>
<dbReference type="PANTHER" id="PTHR21047">
    <property type="entry name" value="DTDP-6-DEOXY-D-GLUCOSE-3,5 EPIMERASE"/>
    <property type="match status" value="1"/>
</dbReference>
<evidence type="ECO:0000313" key="5">
    <source>
        <dbReference type="Proteomes" id="UP000295188"/>
    </source>
</evidence>
<dbReference type="InterPro" id="IPR000888">
    <property type="entry name" value="RmlC-like"/>
</dbReference>
<gene>
    <name evidence="4" type="ORF">EDC37_101144</name>
</gene>
<dbReference type="Gene3D" id="2.60.120.10">
    <property type="entry name" value="Jelly Rolls"/>
    <property type="match status" value="1"/>
</dbReference>
<protein>
    <recommendedName>
        <fullName evidence="3">dTDP-4-dehydrorhamnose 3,5-epimerase</fullName>
        <ecNumber evidence="3">5.1.3.13</ecNumber>
    </recommendedName>
    <alternativeName>
        <fullName evidence="3">Thymidine diphospho-4-keto-rhamnose 3,5-epimerase</fullName>
    </alternativeName>
</protein>
<evidence type="ECO:0000256" key="2">
    <source>
        <dbReference type="PIRSR" id="PIRSR600888-3"/>
    </source>
</evidence>
<dbReference type="NCBIfam" id="TIGR01221">
    <property type="entry name" value="rmlC"/>
    <property type="match status" value="1"/>
</dbReference>
<organism evidence="4 5">
    <name type="scientific">Pectinatus cerevisiiphilus</name>
    <dbReference type="NCBI Taxonomy" id="86956"/>
    <lineage>
        <taxon>Bacteria</taxon>
        <taxon>Bacillati</taxon>
        <taxon>Bacillota</taxon>
        <taxon>Negativicutes</taxon>
        <taxon>Selenomonadales</taxon>
        <taxon>Selenomonadaceae</taxon>
        <taxon>Pectinatus</taxon>
    </lineage>
</organism>
<name>A0A4R3KFW6_9FIRM</name>
<comment type="function">
    <text evidence="3">Catalyzes the epimerization of the C3' and C5'positions of dTDP-6-deoxy-D-xylo-4-hexulose, forming dTDP-6-deoxy-L-lyxo-4-hexulose.</text>
</comment>
<keyword evidence="3" id="KW-0413">Isomerase</keyword>
<dbReference type="UniPathway" id="UPA00124"/>
<dbReference type="EMBL" id="SMAA01000001">
    <property type="protein sequence ID" value="TCS81973.1"/>
    <property type="molecule type" value="Genomic_DNA"/>
</dbReference>
<dbReference type="Proteomes" id="UP000295188">
    <property type="component" value="Unassembled WGS sequence"/>
</dbReference>
<dbReference type="GO" id="GO:0000271">
    <property type="term" value="P:polysaccharide biosynthetic process"/>
    <property type="evidence" value="ECO:0007669"/>
    <property type="project" value="TreeGrafter"/>
</dbReference>
<feature type="active site" description="Proton donor" evidence="1">
    <location>
        <position position="132"/>
    </location>
</feature>
<dbReference type="CDD" id="cd00438">
    <property type="entry name" value="cupin_RmlC"/>
    <property type="match status" value="1"/>
</dbReference>
<evidence type="ECO:0000313" key="4">
    <source>
        <dbReference type="EMBL" id="TCS81973.1"/>
    </source>
</evidence>
<dbReference type="InterPro" id="IPR014710">
    <property type="entry name" value="RmlC-like_jellyroll"/>
</dbReference>
<proteinExistence type="inferred from homology"/>
<accession>A0A4R3KFW6</accession>
<dbReference type="GO" id="GO:0019305">
    <property type="term" value="P:dTDP-rhamnose biosynthetic process"/>
    <property type="evidence" value="ECO:0007669"/>
    <property type="project" value="UniProtKB-UniRule"/>
</dbReference>
<comment type="pathway">
    <text evidence="3">Carbohydrate biosynthesis; dTDP-L-rhamnose biosynthesis.</text>
</comment>
<dbReference type="AlphaFoldDB" id="A0A4R3KFW6"/>
<dbReference type="InterPro" id="IPR011051">
    <property type="entry name" value="RmlC_Cupin_sf"/>
</dbReference>
<keyword evidence="5" id="KW-1185">Reference proteome</keyword>
<comment type="catalytic activity">
    <reaction evidence="3">
        <text>dTDP-4-dehydro-6-deoxy-alpha-D-glucose = dTDP-4-dehydro-beta-L-rhamnose</text>
        <dbReference type="Rhea" id="RHEA:16969"/>
        <dbReference type="ChEBI" id="CHEBI:57649"/>
        <dbReference type="ChEBI" id="CHEBI:62830"/>
        <dbReference type="EC" id="5.1.3.13"/>
    </reaction>
</comment>
<comment type="subunit">
    <text evidence="3">Homodimer.</text>
</comment>
<evidence type="ECO:0000256" key="3">
    <source>
        <dbReference type="RuleBase" id="RU364069"/>
    </source>
</evidence>
<feature type="active site" description="Proton acceptor" evidence="1">
    <location>
        <position position="62"/>
    </location>
</feature>
<comment type="similarity">
    <text evidence="3">Belongs to the dTDP-4-dehydrorhamnose 3,5-epimerase family.</text>
</comment>
<reference evidence="4 5" key="1">
    <citation type="submission" date="2019-03" db="EMBL/GenBank/DDBJ databases">
        <title>Genomic Encyclopedia of Type Strains, Phase IV (KMG-IV): sequencing the most valuable type-strain genomes for metagenomic binning, comparative biology and taxonomic classification.</title>
        <authorList>
            <person name="Goeker M."/>
        </authorList>
    </citation>
    <scope>NUCLEOTIDE SEQUENCE [LARGE SCALE GENOMIC DNA]</scope>
    <source>
        <strain evidence="4 5">DSM 20467</strain>
    </source>
</reference>
<dbReference type="EC" id="5.1.3.13" evidence="3"/>
<comment type="caution">
    <text evidence="4">The sequence shown here is derived from an EMBL/GenBank/DDBJ whole genome shotgun (WGS) entry which is preliminary data.</text>
</comment>
<feature type="site" description="Participates in a stacking interaction with the thymidine ring of dTDP-4-oxo-6-deoxyglucose" evidence="2">
    <location>
        <position position="138"/>
    </location>
</feature>
<sequence length="189" mass="21946">MDVKETKLKDVYLIEPKVFGDNRGWFMETYSYRVLAKYGINAQFVQDNQSYSAPKGTLRGLHFQNPPMTQAKLVRCTRGAMMDIAVDIRKGSPTYKKWIAVELSGENKRQLYVPRGFAHGFITISDDVEVQYKADNYYAPETEGSIIYDDPDIGITWEDWHHGKYTFSAKDRKAPYFKDFETPFVYGEY</sequence>
<dbReference type="Pfam" id="PF00908">
    <property type="entry name" value="dTDP_sugar_isom"/>
    <property type="match status" value="1"/>
</dbReference>
<dbReference type="SUPFAM" id="SSF51182">
    <property type="entry name" value="RmlC-like cupins"/>
    <property type="match status" value="1"/>
</dbReference>
<evidence type="ECO:0000256" key="1">
    <source>
        <dbReference type="PIRSR" id="PIRSR600888-1"/>
    </source>
</evidence>
<dbReference type="GO" id="GO:0008830">
    <property type="term" value="F:dTDP-4-dehydrorhamnose 3,5-epimerase activity"/>
    <property type="evidence" value="ECO:0007669"/>
    <property type="project" value="UniProtKB-UniRule"/>
</dbReference>